<evidence type="ECO:0000313" key="3">
    <source>
        <dbReference type="Proteomes" id="UP000715781"/>
    </source>
</evidence>
<comment type="caution">
    <text evidence="2">The sequence shown here is derived from an EMBL/GenBank/DDBJ whole genome shotgun (WGS) entry which is preliminary data.</text>
</comment>
<dbReference type="InterPro" id="IPR025668">
    <property type="entry name" value="Tnp_DDE_dom"/>
</dbReference>
<dbReference type="AlphaFoldDB" id="A0A951Q304"/>
<proteinExistence type="predicted"/>
<accession>A0A951Q304</accession>
<protein>
    <submittedName>
        <fullName evidence="2">Transposase</fullName>
    </submittedName>
</protein>
<evidence type="ECO:0000259" key="1">
    <source>
        <dbReference type="Pfam" id="PF13737"/>
    </source>
</evidence>
<dbReference type="Proteomes" id="UP000715781">
    <property type="component" value="Unassembled WGS sequence"/>
</dbReference>
<reference evidence="2" key="1">
    <citation type="submission" date="2021-05" db="EMBL/GenBank/DDBJ databases">
        <authorList>
            <person name="Pietrasiak N."/>
            <person name="Ward R."/>
            <person name="Stajich J.E."/>
            <person name="Kurbessoian T."/>
        </authorList>
    </citation>
    <scope>NUCLEOTIDE SEQUENCE</scope>
    <source>
        <strain evidence="2">JT2-VF2</strain>
    </source>
</reference>
<feature type="domain" description="Transposase DDE" evidence="1">
    <location>
        <begin position="1"/>
        <end position="46"/>
    </location>
</feature>
<gene>
    <name evidence="2" type="ORF">KME32_20010</name>
</gene>
<sequence>MPGRQAEVFLESLLTIMGVELEVPDHSTLSRRLSKLSVELLVIRRSLIHNFYHSEERNMIHSGKFEKFFISIIIQVIARVNDEL</sequence>
<dbReference type="EMBL" id="JAHHHN010000013">
    <property type="protein sequence ID" value="MBW4563385.1"/>
    <property type="molecule type" value="Genomic_DNA"/>
</dbReference>
<dbReference type="Pfam" id="PF13737">
    <property type="entry name" value="DDE_Tnp_1_5"/>
    <property type="match status" value="1"/>
</dbReference>
<organism evidence="2 3">
    <name type="scientific">Mojavia pulchra JT2-VF2</name>
    <dbReference type="NCBI Taxonomy" id="287848"/>
    <lineage>
        <taxon>Bacteria</taxon>
        <taxon>Bacillati</taxon>
        <taxon>Cyanobacteriota</taxon>
        <taxon>Cyanophyceae</taxon>
        <taxon>Nostocales</taxon>
        <taxon>Nostocaceae</taxon>
    </lineage>
</organism>
<name>A0A951Q304_9NOST</name>
<reference evidence="2" key="2">
    <citation type="journal article" date="2022" name="Microbiol. Resour. Announc.">
        <title>Metagenome Sequencing to Explore Phylogenomics of Terrestrial Cyanobacteria.</title>
        <authorList>
            <person name="Ward R.D."/>
            <person name="Stajich J.E."/>
            <person name="Johansen J.R."/>
            <person name="Huntemann M."/>
            <person name="Clum A."/>
            <person name="Foster B."/>
            <person name="Foster B."/>
            <person name="Roux S."/>
            <person name="Palaniappan K."/>
            <person name="Varghese N."/>
            <person name="Mukherjee S."/>
            <person name="Reddy T.B.K."/>
            <person name="Daum C."/>
            <person name="Copeland A."/>
            <person name="Chen I.A."/>
            <person name="Ivanova N.N."/>
            <person name="Kyrpides N.C."/>
            <person name="Shapiro N."/>
            <person name="Eloe-Fadrosh E.A."/>
            <person name="Pietrasiak N."/>
        </authorList>
    </citation>
    <scope>NUCLEOTIDE SEQUENCE</scope>
    <source>
        <strain evidence="2">JT2-VF2</strain>
    </source>
</reference>
<evidence type="ECO:0000313" key="2">
    <source>
        <dbReference type="EMBL" id="MBW4563385.1"/>
    </source>
</evidence>